<dbReference type="EMBL" id="ASPP01026283">
    <property type="protein sequence ID" value="ETO07301.1"/>
    <property type="molecule type" value="Genomic_DNA"/>
</dbReference>
<evidence type="ECO:0000256" key="1">
    <source>
        <dbReference type="SAM" id="MobiDB-lite"/>
    </source>
</evidence>
<proteinExistence type="predicted"/>
<dbReference type="Proteomes" id="UP000023152">
    <property type="component" value="Unassembled WGS sequence"/>
</dbReference>
<dbReference type="SUPFAM" id="SSF50965">
    <property type="entry name" value="Galactose oxidase, central domain"/>
    <property type="match status" value="1"/>
</dbReference>
<protein>
    <recommendedName>
        <fullName evidence="4">Kelch motif family protein</fullName>
    </recommendedName>
</protein>
<evidence type="ECO:0000313" key="2">
    <source>
        <dbReference type="EMBL" id="ETO07301.1"/>
    </source>
</evidence>
<dbReference type="InterPro" id="IPR011043">
    <property type="entry name" value="Gal_Oxase/kelch_b-propeller"/>
</dbReference>
<keyword evidence="3" id="KW-1185">Reference proteome</keyword>
<dbReference type="AlphaFoldDB" id="X6M120"/>
<dbReference type="Gene3D" id="2.120.10.80">
    <property type="entry name" value="Kelch-type beta propeller"/>
    <property type="match status" value="2"/>
</dbReference>
<accession>X6M120</accession>
<evidence type="ECO:0008006" key="4">
    <source>
        <dbReference type="Google" id="ProtNLM"/>
    </source>
</evidence>
<dbReference type="InterPro" id="IPR015915">
    <property type="entry name" value="Kelch-typ_b-propeller"/>
</dbReference>
<name>X6M120_RETFI</name>
<feature type="compositionally biased region" description="Basic and acidic residues" evidence="1">
    <location>
        <begin position="358"/>
        <end position="372"/>
    </location>
</feature>
<sequence length="394" mass="44715">MKKQITKSDSDDRKQEQRLASVFLDVNSLPTPLSRSQCVAYKDEILICGDELTRDCYSYHTIKKQYKRVCSYPKDISLQGHCVVKLVNSSNSNTLTVLSFGGCKHGKRHTLVMQYMSVWSEGHVIEKTSHKNEWMVWTDKHNKAIAIGKEGEDYQGARAIIGGSNHHLLFITYRPKNIDVFDLTTFQYVSSSNLPIYACTGYHCFVEKPKNEFAKDTRLNTMLLFYRDTGLFISYDEDYNNFEFQDVPVCTSLAPLNRYAYVTINDCVLFFGGYGGYVIGYSNAVHMYAMTTNQWMKLEHILPAPLGGCTGVLRADGTFVHIVGGTGGSDMNTTNMHLEASVMQLRDAMQALHKKVKEKQSNDSEKKSEEVTQNRGSNRNKVLFFFFFLVGGKK</sequence>
<reference evidence="2 3" key="1">
    <citation type="journal article" date="2013" name="Curr. Biol.">
        <title>The Genome of the Foraminiferan Reticulomyxa filosa.</title>
        <authorList>
            <person name="Glockner G."/>
            <person name="Hulsmann N."/>
            <person name="Schleicher M."/>
            <person name="Noegel A.A."/>
            <person name="Eichinger L."/>
            <person name="Gallinger C."/>
            <person name="Pawlowski J."/>
            <person name="Sierra R."/>
            <person name="Euteneuer U."/>
            <person name="Pillet L."/>
            <person name="Moustafa A."/>
            <person name="Platzer M."/>
            <person name="Groth M."/>
            <person name="Szafranski K."/>
            <person name="Schliwa M."/>
        </authorList>
    </citation>
    <scope>NUCLEOTIDE SEQUENCE [LARGE SCALE GENOMIC DNA]</scope>
</reference>
<gene>
    <name evidence="2" type="ORF">RFI_30089</name>
</gene>
<dbReference type="OrthoDB" id="432528at2759"/>
<feature type="region of interest" description="Disordered" evidence="1">
    <location>
        <begin position="355"/>
        <end position="374"/>
    </location>
</feature>
<evidence type="ECO:0000313" key="3">
    <source>
        <dbReference type="Proteomes" id="UP000023152"/>
    </source>
</evidence>
<comment type="caution">
    <text evidence="2">The sequence shown here is derived from an EMBL/GenBank/DDBJ whole genome shotgun (WGS) entry which is preliminary data.</text>
</comment>
<organism evidence="2 3">
    <name type="scientific">Reticulomyxa filosa</name>
    <dbReference type="NCBI Taxonomy" id="46433"/>
    <lineage>
        <taxon>Eukaryota</taxon>
        <taxon>Sar</taxon>
        <taxon>Rhizaria</taxon>
        <taxon>Retaria</taxon>
        <taxon>Foraminifera</taxon>
        <taxon>Monothalamids</taxon>
        <taxon>Reticulomyxidae</taxon>
        <taxon>Reticulomyxa</taxon>
    </lineage>
</organism>